<dbReference type="Gene3D" id="2.60.40.10">
    <property type="entry name" value="Immunoglobulins"/>
    <property type="match status" value="1"/>
</dbReference>
<accession>A0A8B9KQE7</accession>
<evidence type="ECO:0000256" key="1">
    <source>
        <dbReference type="ARBA" id="ARBA00004370"/>
    </source>
</evidence>
<dbReference type="InterPro" id="IPR003599">
    <property type="entry name" value="Ig_sub"/>
</dbReference>
<comment type="subcellular location">
    <subcellularLocation>
        <location evidence="1">Membrane</location>
    </subcellularLocation>
</comment>
<dbReference type="SUPFAM" id="SSF48726">
    <property type="entry name" value="Immunoglobulin"/>
    <property type="match status" value="1"/>
</dbReference>
<dbReference type="PANTHER" id="PTHR11860:SF118">
    <property type="entry name" value="CMRF35-LIKE MOLECULE 3-RELATED"/>
    <property type="match status" value="1"/>
</dbReference>
<evidence type="ECO:0000256" key="3">
    <source>
        <dbReference type="ARBA" id="ARBA00023136"/>
    </source>
</evidence>
<dbReference type="Pfam" id="PF07686">
    <property type="entry name" value="V-set"/>
    <property type="match status" value="1"/>
</dbReference>
<evidence type="ECO:0000256" key="2">
    <source>
        <dbReference type="ARBA" id="ARBA00022692"/>
    </source>
</evidence>
<reference evidence="6" key="1">
    <citation type="submission" date="2025-08" db="UniProtKB">
        <authorList>
            <consortium name="Ensembl"/>
        </authorList>
    </citation>
    <scope>IDENTIFICATION</scope>
</reference>
<feature type="domain" description="Immunoglobulin" evidence="5">
    <location>
        <begin position="26"/>
        <end position="126"/>
    </location>
</feature>
<dbReference type="InterPro" id="IPR036179">
    <property type="entry name" value="Ig-like_dom_sf"/>
</dbReference>
<evidence type="ECO:0000313" key="6">
    <source>
        <dbReference type="Ensembl" id="ENSAMXP00005037974.1"/>
    </source>
</evidence>
<proteinExistence type="predicted"/>
<keyword evidence="3 4" id="KW-0472">Membrane</keyword>
<dbReference type="InterPro" id="IPR013106">
    <property type="entry name" value="Ig_V-set"/>
</dbReference>
<dbReference type="Proteomes" id="UP000694621">
    <property type="component" value="Unplaced"/>
</dbReference>
<protein>
    <recommendedName>
        <fullName evidence="5">Immunoglobulin domain-containing protein</fullName>
    </recommendedName>
</protein>
<dbReference type="InterPro" id="IPR013783">
    <property type="entry name" value="Ig-like_fold"/>
</dbReference>
<evidence type="ECO:0000256" key="4">
    <source>
        <dbReference type="SAM" id="Phobius"/>
    </source>
</evidence>
<evidence type="ECO:0000313" key="7">
    <source>
        <dbReference type="Proteomes" id="UP000694621"/>
    </source>
</evidence>
<dbReference type="AlphaFoldDB" id="A0A8B9KQE7"/>
<name>A0A8B9KQE7_ASTMX</name>
<sequence length="195" mass="22346">NWLTYNICICFFFLVLTHVATKDKPKDTYVGIEGSTLEINCEYADGYQDYIKYFCRNLCKYDDILIKSESSNTLVSKGRYTGLDNVSQQKFTVTIRNLVLEDSGEYYCGVERSGRDLLNKVKLFISGAVLLELILYVLSLTNIIVMLVVVHNWQDPILYVRSLEVHFYIVSIVNTIGCRNVNMFAGLGYPMNFHA</sequence>
<dbReference type="SMART" id="SM00409">
    <property type="entry name" value="IG"/>
    <property type="match status" value="1"/>
</dbReference>
<dbReference type="InterPro" id="IPR050671">
    <property type="entry name" value="CD300_family_receptors"/>
</dbReference>
<evidence type="ECO:0000259" key="5">
    <source>
        <dbReference type="SMART" id="SM00409"/>
    </source>
</evidence>
<feature type="transmembrane region" description="Helical" evidence="4">
    <location>
        <begin position="123"/>
        <end position="153"/>
    </location>
</feature>
<dbReference type="PANTHER" id="PTHR11860">
    <property type="entry name" value="POLYMERIC-IMMUNOGLOBULIN RECEPTOR"/>
    <property type="match status" value="1"/>
</dbReference>
<keyword evidence="4" id="KW-1133">Transmembrane helix</keyword>
<keyword evidence="2 4" id="KW-0812">Transmembrane</keyword>
<organism evidence="6 7">
    <name type="scientific">Astyanax mexicanus</name>
    <name type="common">Blind cave fish</name>
    <name type="synonym">Astyanax fasciatus mexicanus</name>
    <dbReference type="NCBI Taxonomy" id="7994"/>
    <lineage>
        <taxon>Eukaryota</taxon>
        <taxon>Metazoa</taxon>
        <taxon>Chordata</taxon>
        <taxon>Craniata</taxon>
        <taxon>Vertebrata</taxon>
        <taxon>Euteleostomi</taxon>
        <taxon>Actinopterygii</taxon>
        <taxon>Neopterygii</taxon>
        <taxon>Teleostei</taxon>
        <taxon>Ostariophysi</taxon>
        <taxon>Characiformes</taxon>
        <taxon>Characoidei</taxon>
        <taxon>Acestrorhamphidae</taxon>
        <taxon>Acestrorhamphinae</taxon>
        <taxon>Astyanax</taxon>
    </lineage>
</organism>
<dbReference type="Ensembl" id="ENSAMXT00005041386.1">
    <property type="protein sequence ID" value="ENSAMXP00005037974.1"/>
    <property type="gene ID" value="ENSAMXG00005018046.1"/>
</dbReference>
<dbReference type="GO" id="GO:0005886">
    <property type="term" value="C:plasma membrane"/>
    <property type="evidence" value="ECO:0007669"/>
    <property type="project" value="TreeGrafter"/>
</dbReference>
<dbReference type="GO" id="GO:0004888">
    <property type="term" value="F:transmembrane signaling receptor activity"/>
    <property type="evidence" value="ECO:0007669"/>
    <property type="project" value="TreeGrafter"/>
</dbReference>